<keyword evidence="3" id="KW-1003">Cell membrane</keyword>
<dbReference type="RefSeq" id="WP_072909816.1">
    <property type="nucleotide sequence ID" value="NZ_FQZT01000018.1"/>
</dbReference>
<keyword evidence="6 7" id="KW-0472">Membrane</keyword>
<dbReference type="Gene3D" id="2.30.30.60">
    <property type="match status" value="1"/>
</dbReference>
<evidence type="ECO:0000256" key="6">
    <source>
        <dbReference type="ARBA" id="ARBA00023136"/>
    </source>
</evidence>
<name>A0A1M6MH57_MALRU</name>
<feature type="domain" description="Mechanosensitive ion channel MscS C-terminal" evidence="9">
    <location>
        <begin position="177"/>
        <end position="258"/>
    </location>
</feature>
<dbReference type="GO" id="GO:0005886">
    <property type="term" value="C:plasma membrane"/>
    <property type="evidence" value="ECO:0007669"/>
    <property type="project" value="UniProtKB-SubCell"/>
</dbReference>
<gene>
    <name evidence="11" type="ORF">SAMN02745165_03280</name>
</gene>
<evidence type="ECO:0000259" key="10">
    <source>
        <dbReference type="Pfam" id="PF21088"/>
    </source>
</evidence>
<dbReference type="PANTHER" id="PTHR30221:SF20">
    <property type="entry name" value="SMALL-CONDUCTANCE MECHANOSENSITIVE CHANNEL"/>
    <property type="match status" value="1"/>
</dbReference>
<keyword evidence="4 7" id="KW-0812">Transmembrane</keyword>
<protein>
    <submittedName>
        <fullName evidence="11">Mechanosensitive ion channel</fullName>
    </submittedName>
</protein>
<dbReference type="Gene3D" id="1.10.287.1260">
    <property type="match status" value="1"/>
</dbReference>
<dbReference type="AlphaFoldDB" id="A0A1M6MH57"/>
<evidence type="ECO:0000256" key="3">
    <source>
        <dbReference type="ARBA" id="ARBA00022475"/>
    </source>
</evidence>
<feature type="domain" description="Mechanosensitive ion channel MscS" evidence="8">
    <location>
        <begin position="104"/>
        <end position="166"/>
    </location>
</feature>
<dbReference type="Gene3D" id="3.30.70.100">
    <property type="match status" value="1"/>
</dbReference>
<dbReference type="Pfam" id="PF00924">
    <property type="entry name" value="MS_channel_2nd"/>
    <property type="match status" value="1"/>
</dbReference>
<dbReference type="SUPFAM" id="SSF50182">
    <property type="entry name" value="Sm-like ribonucleoproteins"/>
    <property type="match status" value="1"/>
</dbReference>
<comment type="similarity">
    <text evidence="2">Belongs to the MscS (TC 1.A.23) family.</text>
</comment>
<reference evidence="11 12" key="1">
    <citation type="submission" date="2016-11" db="EMBL/GenBank/DDBJ databases">
        <authorList>
            <person name="Jaros S."/>
            <person name="Januszkiewicz K."/>
            <person name="Wedrychowicz H."/>
        </authorList>
    </citation>
    <scope>NUCLEOTIDE SEQUENCE [LARGE SCALE GENOMIC DNA]</scope>
    <source>
        <strain evidence="11 12">DSM 5091</strain>
    </source>
</reference>
<dbReference type="STRING" id="1122189.SAMN02745165_03280"/>
<keyword evidence="12" id="KW-1185">Reference proteome</keyword>
<comment type="subcellular location">
    <subcellularLocation>
        <location evidence="1">Cell membrane</location>
        <topology evidence="1">Multi-pass membrane protein</topology>
    </subcellularLocation>
</comment>
<dbReference type="SUPFAM" id="SSF82689">
    <property type="entry name" value="Mechanosensitive channel protein MscS (YggB), C-terminal domain"/>
    <property type="match status" value="1"/>
</dbReference>
<dbReference type="EMBL" id="FQZT01000018">
    <property type="protein sequence ID" value="SHJ82775.1"/>
    <property type="molecule type" value="Genomic_DNA"/>
</dbReference>
<feature type="transmembrane region" description="Helical" evidence="7">
    <location>
        <begin position="18"/>
        <end position="36"/>
    </location>
</feature>
<evidence type="ECO:0000259" key="8">
    <source>
        <dbReference type="Pfam" id="PF00924"/>
    </source>
</evidence>
<dbReference type="InterPro" id="IPR049278">
    <property type="entry name" value="MS_channel_C"/>
</dbReference>
<keyword evidence="5 7" id="KW-1133">Transmembrane helix</keyword>
<dbReference type="InterPro" id="IPR023408">
    <property type="entry name" value="MscS_beta-dom_sf"/>
</dbReference>
<evidence type="ECO:0000256" key="4">
    <source>
        <dbReference type="ARBA" id="ARBA00022692"/>
    </source>
</evidence>
<evidence type="ECO:0000256" key="7">
    <source>
        <dbReference type="SAM" id="Phobius"/>
    </source>
</evidence>
<dbReference type="Proteomes" id="UP000184171">
    <property type="component" value="Unassembled WGS sequence"/>
</dbReference>
<dbReference type="InterPro" id="IPR045275">
    <property type="entry name" value="MscS_archaea/bacteria_type"/>
</dbReference>
<evidence type="ECO:0000313" key="11">
    <source>
        <dbReference type="EMBL" id="SHJ82775.1"/>
    </source>
</evidence>
<dbReference type="InterPro" id="IPR011014">
    <property type="entry name" value="MscS_channel_TM-2"/>
</dbReference>
<dbReference type="PANTHER" id="PTHR30221">
    <property type="entry name" value="SMALL-CONDUCTANCE MECHANOSENSITIVE CHANNEL"/>
    <property type="match status" value="1"/>
</dbReference>
<dbReference type="OrthoDB" id="9784565at2"/>
<sequence>MDLLSYFSDLNNFINKESFVDVIQALLILLVGYVVAKIASKSIGKLVKKHASTHQHLLLQRAVFYLLFLIFAVAALREMGFELSVLLGAAGILSVAIGFASQTSASNLISGLFLLGERPFGVGDIIRVGNTTGEVLSIDLLAAKLRTFDNLYVRIPNETMLKSEVTTLTRFPIRRLDLQIGVAYKENIEKVREVLFGVAERNPLSLEEPKPLFIFQGFGESALNIQFSVWTKRENFLDLKNSIQYEIKLAFDEHQIEIPFPHMTLYTGSVTEPFPIRLVPNNSEQQETVDCVTGSPGE</sequence>
<accession>A0A1M6MH57</accession>
<dbReference type="Pfam" id="PF21082">
    <property type="entry name" value="MS_channel_3rd"/>
    <property type="match status" value="1"/>
</dbReference>
<evidence type="ECO:0000256" key="5">
    <source>
        <dbReference type="ARBA" id="ARBA00022989"/>
    </source>
</evidence>
<dbReference type="InterPro" id="IPR049142">
    <property type="entry name" value="MS_channel_1st"/>
</dbReference>
<dbReference type="SUPFAM" id="SSF82861">
    <property type="entry name" value="Mechanosensitive channel protein MscS (YggB), transmembrane region"/>
    <property type="match status" value="1"/>
</dbReference>
<dbReference type="Pfam" id="PF21088">
    <property type="entry name" value="MS_channel_1st"/>
    <property type="match status" value="1"/>
</dbReference>
<dbReference type="InterPro" id="IPR011066">
    <property type="entry name" value="MscS_channel_C_sf"/>
</dbReference>
<feature type="transmembrane region" description="Helical" evidence="7">
    <location>
        <begin position="57"/>
        <end position="77"/>
    </location>
</feature>
<dbReference type="GO" id="GO:0008381">
    <property type="term" value="F:mechanosensitive monoatomic ion channel activity"/>
    <property type="evidence" value="ECO:0007669"/>
    <property type="project" value="InterPro"/>
</dbReference>
<evidence type="ECO:0000313" key="12">
    <source>
        <dbReference type="Proteomes" id="UP000184171"/>
    </source>
</evidence>
<evidence type="ECO:0000256" key="1">
    <source>
        <dbReference type="ARBA" id="ARBA00004651"/>
    </source>
</evidence>
<organism evidence="11 12">
    <name type="scientific">Malonomonas rubra DSM 5091</name>
    <dbReference type="NCBI Taxonomy" id="1122189"/>
    <lineage>
        <taxon>Bacteria</taxon>
        <taxon>Pseudomonadati</taxon>
        <taxon>Thermodesulfobacteriota</taxon>
        <taxon>Desulfuromonadia</taxon>
        <taxon>Desulfuromonadales</taxon>
        <taxon>Geopsychrobacteraceae</taxon>
        <taxon>Malonomonas</taxon>
    </lineage>
</organism>
<evidence type="ECO:0000256" key="2">
    <source>
        <dbReference type="ARBA" id="ARBA00008017"/>
    </source>
</evidence>
<proteinExistence type="inferred from homology"/>
<dbReference type="InterPro" id="IPR010920">
    <property type="entry name" value="LSM_dom_sf"/>
</dbReference>
<dbReference type="InterPro" id="IPR006685">
    <property type="entry name" value="MscS_channel_2nd"/>
</dbReference>
<feature type="domain" description="Mechanosensitive ion channel transmembrane helices 2/3" evidence="10">
    <location>
        <begin position="63"/>
        <end position="102"/>
    </location>
</feature>
<evidence type="ECO:0000259" key="9">
    <source>
        <dbReference type="Pfam" id="PF21082"/>
    </source>
</evidence>